<dbReference type="EMBL" id="NBCO01000009">
    <property type="protein sequence ID" value="ORC90193.1"/>
    <property type="molecule type" value="Genomic_DNA"/>
</dbReference>
<feature type="region of interest" description="Disordered" evidence="1">
    <location>
        <begin position="959"/>
        <end position="986"/>
    </location>
</feature>
<feature type="transmembrane region" description="Helical" evidence="2">
    <location>
        <begin position="467"/>
        <end position="486"/>
    </location>
</feature>
<feature type="transmembrane region" description="Helical" evidence="2">
    <location>
        <begin position="549"/>
        <end position="572"/>
    </location>
</feature>
<feature type="compositionally biased region" description="Polar residues" evidence="1">
    <location>
        <begin position="683"/>
        <end position="694"/>
    </location>
</feature>
<keyword evidence="2" id="KW-1133">Transmembrane helix</keyword>
<dbReference type="CDD" id="cd00519">
    <property type="entry name" value="Lipase_3"/>
    <property type="match status" value="1"/>
</dbReference>
<evidence type="ECO:0000256" key="2">
    <source>
        <dbReference type="SAM" id="Phobius"/>
    </source>
</evidence>
<dbReference type="Gene3D" id="3.40.50.1820">
    <property type="entry name" value="alpha/beta hydrolase"/>
    <property type="match status" value="1"/>
</dbReference>
<dbReference type="GeneID" id="39984262"/>
<dbReference type="Proteomes" id="UP000192257">
    <property type="component" value="Unassembled WGS sequence"/>
</dbReference>
<gene>
    <name evidence="4" type="ORF">TM35_000092430</name>
</gene>
<feature type="transmembrane region" description="Helical" evidence="2">
    <location>
        <begin position="506"/>
        <end position="529"/>
    </location>
</feature>
<accession>A0A1X0P0E7</accession>
<evidence type="ECO:0000313" key="5">
    <source>
        <dbReference type="Proteomes" id="UP000192257"/>
    </source>
</evidence>
<name>A0A1X0P0E7_9TRYP</name>
<feature type="region of interest" description="Disordered" evidence="1">
    <location>
        <begin position="825"/>
        <end position="851"/>
    </location>
</feature>
<dbReference type="SUPFAM" id="SSF53474">
    <property type="entry name" value="alpha/beta-Hydrolases"/>
    <property type="match status" value="1"/>
</dbReference>
<feature type="transmembrane region" description="Helical" evidence="2">
    <location>
        <begin position="373"/>
        <end position="392"/>
    </location>
</feature>
<evidence type="ECO:0000313" key="4">
    <source>
        <dbReference type="EMBL" id="ORC90193.1"/>
    </source>
</evidence>
<dbReference type="InterPro" id="IPR002921">
    <property type="entry name" value="Fungal_lipase-type"/>
</dbReference>
<comment type="caution">
    <text evidence="4">The sequence shown here is derived from an EMBL/GenBank/DDBJ whole genome shotgun (WGS) entry which is preliminary data.</text>
</comment>
<feature type="domain" description="Fungal lipase-type" evidence="3">
    <location>
        <begin position="1031"/>
        <end position="1180"/>
    </location>
</feature>
<proteinExistence type="predicted"/>
<feature type="region of interest" description="Disordered" evidence="1">
    <location>
        <begin position="672"/>
        <end position="709"/>
    </location>
</feature>
<sequence>MSNAHDYAQELKPQIQSRRTQSSVTFTSVGMPESNGRDAETRSEALFSLPPPPPPPPPVITANDEWNPSSTTNHKRTRNHKKRKEEEEEHKRKHFTIPRAPPRNLRLRGDATQSIGNVNENRIGGSGIAGSGIDQTLLKEPPELQIEVISPFVAKFILYMWYALLIAAVVVECIGSLSWGLANICGEDIHDLRNYDQWTSPCISEKVLNDTTGLYSIVWEGGPYGRDFDDRLVRFPNLVISFASPDNWGETIENLQVFNLEAHIPGSLNFDRVTALPLTITCGRSSERCDNAELPPTVVLNTTDIQKMSLKLLNIPATLEHGVNNSSIGILYEKRPYGLGSLVWRYVFLFLSFLHLVRFIVYLKFTNTLYEQTWVIVLQLALFWYLNPLSVVKVLSTRPSLVLEFLEYRFPTWFMAVTVGFMFAAITASMSWIPSSAEEREAAKNLRSFKGIKAFLLLSRSIFDPPIWTKMISIMFILIIVALDIADMAWRNEVFMPRAGARSSAILFSIISILFFGAVVCCMLLFHLNSNLGQKSYLDSRPQQLACRVFIIVFVAAILFYVFQITMFFTRYATIPGMAATQPLMQLPAVMVATFLVNIMTLVYTTHNRSSLVPVNPRDQRWKYMVWPNTWYRWLSRHGGSMYIFHTEEEELTFNWNQYAFRMRQYMAKNKRKVPGRARHVRSASQEVTSSPPFQTRGAIPNTDTNAERNNNSFNLTARQNASFITSGQYEDTAVLNMDRTCTFFLPEQTRRNGVSSARPSPRNFSFSLDCGTEDNTSALFCHPSDLQHSLVVNSQEPAANTQVVVPSHFSDYMRLQDSIRRQPIDAGESPQSAPNNVESPMGHTTRDSDGERMAILMRALGLARKKLNSLMRTAERTFISGPVHAFEHMETAFLDTALRPFLDREYLPFFNLETAIDCFNLSWEAYGASQMMMRRMRRMEPMNIFGLCCGCCSPSSSSSSSSSETEFDTMPPPPTDDSGNHVNTNIPQPINVERYGYRLRLVMEALDVQVVISSWDGSNKEGEHKAPRIVIAFRGTANVRNARQDLRLRREVWDEMPKEDTKTFRPLWGRGKPTVHVGFLSIWKAHRQSIHDAVWEFLSSNPSTVYRIYCTGHSLGGALASLCAYSLRKMLVEKKYPLPEVTVYTFGQPPLGNKAFQVAYNKAIPRTFRVVNESDAVALIEFYGSHIGVEVDIDRNGNYICKPTYMERLFRPVKGKGSAVENHLMGNYSASLNAIARGTKCPTTAYEENTSEL</sequence>
<keyword evidence="2" id="KW-0812">Transmembrane</keyword>
<feature type="region of interest" description="Disordered" evidence="1">
    <location>
        <begin position="1"/>
        <end position="94"/>
    </location>
</feature>
<dbReference type="RefSeq" id="XP_028884259.1">
    <property type="nucleotide sequence ID" value="XM_029024482.1"/>
</dbReference>
<dbReference type="VEuPathDB" id="TriTrypDB:TM35_000092430"/>
<dbReference type="InterPro" id="IPR029058">
    <property type="entry name" value="AB_hydrolase_fold"/>
</dbReference>
<dbReference type="PANTHER" id="PTHR45856:SF11">
    <property type="entry name" value="FUNGAL LIPASE-LIKE DOMAIN-CONTAINING PROTEIN"/>
    <property type="match status" value="1"/>
</dbReference>
<feature type="transmembrane region" description="Helical" evidence="2">
    <location>
        <begin position="159"/>
        <end position="182"/>
    </location>
</feature>
<feature type="compositionally biased region" description="Basic residues" evidence="1">
    <location>
        <begin position="672"/>
        <end position="682"/>
    </location>
</feature>
<feature type="transmembrane region" description="Helical" evidence="2">
    <location>
        <begin position="584"/>
        <end position="604"/>
    </location>
</feature>
<dbReference type="AlphaFoldDB" id="A0A1X0P0E7"/>
<feature type="transmembrane region" description="Helical" evidence="2">
    <location>
        <begin position="342"/>
        <end position="361"/>
    </location>
</feature>
<reference evidence="4 5" key="1">
    <citation type="submission" date="2017-03" db="EMBL/GenBank/DDBJ databases">
        <title>An alternative strategy for trypanosome survival in the mammalian bloodstream revealed through genome and transcriptome analysis of the ubiquitous bovine parasite Trypanosoma (Megatrypanum) theileri.</title>
        <authorList>
            <person name="Kelly S."/>
            <person name="Ivens A."/>
            <person name="Mott A."/>
            <person name="O'Neill E."/>
            <person name="Emms D."/>
            <person name="Macleod O."/>
            <person name="Voorheis P."/>
            <person name="Matthews J."/>
            <person name="Matthews K."/>
            <person name="Carrington M."/>
        </authorList>
    </citation>
    <scope>NUCLEOTIDE SEQUENCE [LARGE SCALE GENOMIC DNA]</scope>
    <source>
        <strain evidence="4">Edinburgh</strain>
    </source>
</reference>
<protein>
    <submittedName>
        <fullName evidence="4">Putative lipase domain protein</fullName>
    </submittedName>
</protein>
<feature type="compositionally biased region" description="Polar residues" evidence="1">
    <location>
        <begin position="14"/>
        <end position="28"/>
    </location>
</feature>
<dbReference type="Pfam" id="PF01764">
    <property type="entry name" value="Lipase_3"/>
    <property type="match status" value="1"/>
</dbReference>
<dbReference type="OrthoDB" id="514788at2759"/>
<organism evidence="4 5">
    <name type="scientific">Trypanosoma theileri</name>
    <dbReference type="NCBI Taxonomy" id="67003"/>
    <lineage>
        <taxon>Eukaryota</taxon>
        <taxon>Discoba</taxon>
        <taxon>Euglenozoa</taxon>
        <taxon>Kinetoplastea</taxon>
        <taxon>Metakinetoplastina</taxon>
        <taxon>Trypanosomatida</taxon>
        <taxon>Trypanosomatidae</taxon>
        <taxon>Trypanosoma</taxon>
    </lineage>
</organism>
<evidence type="ECO:0000256" key="1">
    <source>
        <dbReference type="SAM" id="MobiDB-lite"/>
    </source>
</evidence>
<feature type="transmembrane region" description="Helical" evidence="2">
    <location>
        <begin position="413"/>
        <end position="433"/>
    </location>
</feature>
<keyword evidence="5" id="KW-1185">Reference proteome</keyword>
<dbReference type="PANTHER" id="PTHR45856">
    <property type="entry name" value="ALPHA/BETA-HYDROLASES SUPERFAMILY PROTEIN"/>
    <property type="match status" value="1"/>
</dbReference>
<dbReference type="GO" id="GO:0006629">
    <property type="term" value="P:lipid metabolic process"/>
    <property type="evidence" value="ECO:0007669"/>
    <property type="project" value="InterPro"/>
</dbReference>
<feature type="compositionally biased region" description="Pro residues" evidence="1">
    <location>
        <begin position="49"/>
        <end position="59"/>
    </location>
</feature>
<dbReference type="InterPro" id="IPR051218">
    <property type="entry name" value="Sec_MonoDiacylglyc_Lipase"/>
</dbReference>
<keyword evidence="2" id="KW-0472">Membrane</keyword>
<evidence type="ECO:0000259" key="3">
    <source>
        <dbReference type="Pfam" id="PF01764"/>
    </source>
</evidence>
<feature type="compositionally biased region" description="Polar residues" evidence="1">
    <location>
        <begin position="830"/>
        <end position="839"/>
    </location>
</feature>
<feature type="compositionally biased region" description="Basic residues" evidence="1">
    <location>
        <begin position="73"/>
        <end position="83"/>
    </location>
</feature>